<keyword evidence="1" id="KW-0472">Membrane</keyword>
<dbReference type="OrthoDB" id="1923662at2759"/>
<feature type="domain" description="PGG" evidence="2">
    <location>
        <begin position="497"/>
        <end position="609"/>
    </location>
</feature>
<dbReference type="SMART" id="SM00248">
    <property type="entry name" value="ANK"/>
    <property type="match status" value="6"/>
</dbReference>
<feature type="transmembrane region" description="Helical" evidence="1">
    <location>
        <begin position="547"/>
        <end position="571"/>
    </location>
</feature>
<feature type="transmembrane region" description="Helical" evidence="1">
    <location>
        <begin position="592"/>
        <end position="610"/>
    </location>
</feature>
<reference evidence="3 4" key="1">
    <citation type="submission" date="2020-04" db="EMBL/GenBank/DDBJ databases">
        <title>Plant Genome Project.</title>
        <authorList>
            <person name="Zhang R.-G."/>
        </authorList>
    </citation>
    <scope>NUCLEOTIDE SEQUENCE [LARGE SCALE GENOMIC DNA]</scope>
    <source>
        <strain evidence="3">YNK0</strain>
        <tissue evidence="3">Leaf</tissue>
    </source>
</reference>
<comment type="caution">
    <text evidence="3">The sequence shown here is derived from an EMBL/GenBank/DDBJ whole genome shotgun (WGS) entry which is preliminary data.</text>
</comment>
<dbReference type="InterPro" id="IPR026961">
    <property type="entry name" value="PGG_dom"/>
</dbReference>
<dbReference type="OMA" id="NEWRRND"/>
<proteinExistence type="predicted"/>
<dbReference type="Pfam" id="PF13962">
    <property type="entry name" value="PGG"/>
    <property type="match status" value="1"/>
</dbReference>
<dbReference type="InterPro" id="IPR002110">
    <property type="entry name" value="Ankyrin_rpt"/>
</dbReference>
<keyword evidence="4" id="KW-1185">Reference proteome</keyword>
<keyword evidence="1" id="KW-0812">Transmembrane</keyword>
<evidence type="ECO:0000259" key="2">
    <source>
        <dbReference type="Pfam" id="PF13962"/>
    </source>
</evidence>
<dbReference type="EMBL" id="JABCRI010000021">
    <property type="protein sequence ID" value="KAF8380688.1"/>
    <property type="molecule type" value="Genomic_DNA"/>
</dbReference>
<protein>
    <recommendedName>
        <fullName evidence="2">PGG domain-containing protein</fullName>
    </recommendedName>
</protein>
<name>A0A834YFC6_TETSI</name>
<evidence type="ECO:0000313" key="3">
    <source>
        <dbReference type="EMBL" id="KAF8380688.1"/>
    </source>
</evidence>
<dbReference type="GO" id="GO:0016020">
    <property type="term" value="C:membrane"/>
    <property type="evidence" value="ECO:0007669"/>
    <property type="project" value="TreeGrafter"/>
</dbReference>
<organism evidence="3 4">
    <name type="scientific">Tetracentron sinense</name>
    <name type="common">Spur-leaf</name>
    <dbReference type="NCBI Taxonomy" id="13715"/>
    <lineage>
        <taxon>Eukaryota</taxon>
        <taxon>Viridiplantae</taxon>
        <taxon>Streptophyta</taxon>
        <taxon>Embryophyta</taxon>
        <taxon>Tracheophyta</taxon>
        <taxon>Spermatophyta</taxon>
        <taxon>Magnoliopsida</taxon>
        <taxon>Trochodendrales</taxon>
        <taxon>Trochodendraceae</taxon>
        <taxon>Tetracentron</taxon>
    </lineage>
</organism>
<evidence type="ECO:0000256" key="1">
    <source>
        <dbReference type="SAM" id="Phobius"/>
    </source>
</evidence>
<dbReference type="PANTHER" id="PTHR24177">
    <property type="entry name" value="CASKIN"/>
    <property type="match status" value="1"/>
</dbReference>
<dbReference type="Pfam" id="PF12796">
    <property type="entry name" value="Ank_2"/>
    <property type="match status" value="1"/>
</dbReference>
<evidence type="ECO:0000313" key="4">
    <source>
        <dbReference type="Proteomes" id="UP000655225"/>
    </source>
</evidence>
<gene>
    <name evidence="3" type="ORF">HHK36_028178</name>
</gene>
<accession>A0A834YFC6</accession>
<dbReference type="Proteomes" id="UP000655225">
    <property type="component" value="Unassembled WGS sequence"/>
</dbReference>
<dbReference type="PANTHER" id="PTHR24177:SF343">
    <property type="entry name" value="PROTEIN ACCELERATED CELL DEATH 6-LIKE"/>
    <property type="match status" value="1"/>
</dbReference>
<feature type="transmembrane region" description="Helical" evidence="1">
    <location>
        <begin position="507"/>
        <end position="527"/>
    </location>
</feature>
<dbReference type="AlphaFoldDB" id="A0A834YFC6"/>
<sequence length="671" mass="75437">MAESAPDDSINKYGAAYKAAVRGGTQDRVTLKEFHIREPTSPIDLSGNRIFHLLALHGHSEIVTELLDLSSPPHGLSTRNLKGDTSLHEAARFGKKVATAEAMLCKDGSLISARNQLGESPLYLAAAYGHRDMFHFLAEKQFSKNEWRRNDGCTILHAAVMGEYYCIYMFSKFKYVFIIEFTLHDLHSNGKLISCASSQPGLAFEIVNKYPDLISKHDQMGNTALNLLVQSPSTFRSGTIYSCRMLCSSAFIPQDMAAIIIYIWFFGEVGRCPGDPENPGDSIPGKLTRFLIRCPLFAKIYDAKQKHQFAMKLAKCLIKREKKWRYHGDSGEDRSDIRISGPLLENANMSNEKNRIKDPLFQATKLGIVEVVANILEDFPGAIAMLDENCKNILHLAVEHRQFEVFEFMKTKKFPIATMVLEVDKNGNTALHLAAKLGDHRPKNVAGVIEQMSWEVLFFQLIKDHSMPQVFSQQNNKGQTAEEVFDKTHKNLLGMAEKWTKETTNTLMIISVLIATINVTGAFTIPGGYNQDSGYPIHLNNVDFSLFMVYLVTALIFCILTLGASISAHLSRFQKDDFYISLPLKILIAKTSLFYSLVFTVMSIAQGVVLETNGDIPFLFIVAAIGGTCIIWFLTIAIYVDITFPLYHYLTHLFIQLLPYSWQAKLNSFFR</sequence>
<dbReference type="Gene3D" id="1.25.40.20">
    <property type="entry name" value="Ankyrin repeat-containing domain"/>
    <property type="match status" value="2"/>
</dbReference>
<feature type="transmembrane region" description="Helical" evidence="1">
    <location>
        <begin position="616"/>
        <end position="639"/>
    </location>
</feature>
<dbReference type="SUPFAM" id="SSF48403">
    <property type="entry name" value="Ankyrin repeat"/>
    <property type="match status" value="2"/>
</dbReference>
<keyword evidence="1" id="KW-1133">Transmembrane helix</keyword>
<dbReference type="InterPro" id="IPR036770">
    <property type="entry name" value="Ankyrin_rpt-contain_sf"/>
</dbReference>